<dbReference type="Proteomes" id="UP001189429">
    <property type="component" value="Unassembled WGS sequence"/>
</dbReference>
<reference evidence="2" key="1">
    <citation type="submission" date="2023-10" db="EMBL/GenBank/DDBJ databases">
        <authorList>
            <person name="Chen Y."/>
            <person name="Shah S."/>
            <person name="Dougan E. K."/>
            <person name="Thang M."/>
            <person name="Chan C."/>
        </authorList>
    </citation>
    <scope>NUCLEOTIDE SEQUENCE [LARGE SCALE GENOMIC DNA]</scope>
</reference>
<dbReference type="Gene3D" id="3.40.50.1820">
    <property type="entry name" value="alpha/beta hydrolase"/>
    <property type="match status" value="1"/>
</dbReference>
<evidence type="ECO:0000313" key="3">
    <source>
        <dbReference type="Proteomes" id="UP001189429"/>
    </source>
</evidence>
<name>A0ABN9TPS3_9DINO</name>
<dbReference type="EMBL" id="CAUYUJ010014949">
    <property type="protein sequence ID" value="CAK0848093.1"/>
    <property type="molecule type" value="Genomic_DNA"/>
</dbReference>
<dbReference type="PANTHER" id="PTHR22753:SF14">
    <property type="entry name" value="MONOACYLGLYCEROL_DIACYLGLYCEROL O-ACYLTRANSFERASE"/>
    <property type="match status" value="1"/>
</dbReference>
<comment type="caution">
    <text evidence="2">The sequence shown here is derived from an EMBL/GenBank/DDBJ whole genome shotgun (WGS) entry which is preliminary data.</text>
</comment>
<feature type="region of interest" description="Disordered" evidence="1">
    <location>
        <begin position="296"/>
        <end position="331"/>
    </location>
</feature>
<dbReference type="SUPFAM" id="SSF53474">
    <property type="entry name" value="alpha/beta-Hydrolases"/>
    <property type="match status" value="1"/>
</dbReference>
<keyword evidence="3" id="KW-1185">Reference proteome</keyword>
<evidence type="ECO:0008006" key="4">
    <source>
        <dbReference type="Google" id="ProtNLM"/>
    </source>
</evidence>
<feature type="compositionally biased region" description="Basic residues" evidence="1">
    <location>
        <begin position="312"/>
        <end position="322"/>
    </location>
</feature>
<protein>
    <recommendedName>
        <fullName evidence="4">Acyltransferase</fullName>
    </recommendedName>
</protein>
<organism evidence="2 3">
    <name type="scientific">Prorocentrum cordatum</name>
    <dbReference type="NCBI Taxonomy" id="2364126"/>
    <lineage>
        <taxon>Eukaryota</taxon>
        <taxon>Sar</taxon>
        <taxon>Alveolata</taxon>
        <taxon>Dinophyceae</taxon>
        <taxon>Prorocentrales</taxon>
        <taxon>Prorocentraceae</taxon>
        <taxon>Prorocentrum</taxon>
    </lineage>
</organism>
<evidence type="ECO:0000313" key="2">
    <source>
        <dbReference type="EMBL" id="CAK0848093.1"/>
    </source>
</evidence>
<dbReference type="PANTHER" id="PTHR22753">
    <property type="entry name" value="TRANSMEMBRANE PROTEIN 68"/>
    <property type="match status" value="1"/>
</dbReference>
<gene>
    <name evidence="2" type="ORF">PCOR1329_LOCUS41119</name>
</gene>
<dbReference type="InterPro" id="IPR029058">
    <property type="entry name" value="AB_hydrolase_fold"/>
</dbReference>
<feature type="region of interest" description="Disordered" evidence="1">
    <location>
        <begin position="448"/>
        <end position="467"/>
    </location>
</feature>
<sequence length="591" mass="62955">MGGTVLMGSTLSGAQARRIASMAAAAVVDEWAAPSSAPSAALQAFLKFPEALARVLPRATVRFRLRAWLRDGCESVESDLRTRAARLGTLPPTLFVCSQDDLLLPSRAEGERLLPLLRARCGGRAELIRLPGAGHAPLSDPRLDLAKLIRESTVGAGAKKPVDYVGSYEAPTLQQVEEGSEGVEGLASTFSPVFLSTSGDGTRSFGLDGVPDPSELGRPVLLVGNHQLLALDLGPLVREFLVEKGFTPRGLAHPTNFPELFPAARRGSRWWGDAAGLPFELRAAARASLEVARGFLEPEGGDGREGQGKGKGGGRGKGKGRGRGGAGAGPADAGGLFGGNFRQWGAVPVTPRNFIKLLQQGEAVLLFPGGAAEALSRPRDKYKLQWPDKTDFVRAAAKYDAVVVPFGGVGSADNLQDLPENWGPLETVRSLLPMGLGGRFTEAEAETAKSTMERWSPDGIGSAESSRMQLRLPEALPQTKLSTQASAGLGDRFYFSFGRPFDLKDLDPQDADGCARTYSDLRASVEGEIDWLLRARTKDPYRDVLRRQVYERIANAGGGGPPRRIKAGPNKGGIIRSYGQRAPSFKLEGVA</sequence>
<evidence type="ECO:0000256" key="1">
    <source>
        <dbReference type="SAM" id="MobiDB-lite"/>
    </source>
</evidence>
<accession>A0ABN9TPS3</accession>
<proteinExistence type="predicted"/>